<protein>
    <submittedName>
        <fullName evidence="1">Uncharacterized protein</fullName>
    </submittedName>
</protein>
<evidence type="ECO:0000313" key="1">
    <source>
        <dbReference type="EMBL" id="EUD64055.1"/>
    </source>
</evidence>
<dbReference type="AlphaFoldDB" id="W6ZXT0"/>
<evidence type="ECO:0000313" key="2">
    <source>
        <dbReference type="Proteomes" id="UP000030640"/>
    </source>
</evidence>
<gene>
    <name evidence="1" type="ORF">C922_05562</name>
</gene>
<dbReference type="GeneID" id="20040836"/>
<dbReference type="VEuPathDB" id="PlasmoDB:C922_05562"/>
<dbReference type="RefSeq" id="XP_008819355.1">
    <property type="nucleotide sequence ID" value="XM_008821133.1"/>
</dbReference>
<dbReference type="EMBL" id="KI965558">
    <property type="protein sequence ID" value="EUD64055.1"/>
    <property type="molecule type" value="Genomic_DNA"/>
</dbReference>
<sequence>MDTCDIFQRLRHLFSLYNTTGGISVKFIQWCHSYNSIFEIQVHCRNNDAPCMSLLFKSYYFGHSSTHPHNVIVGISILRTQVEYLLDGTMGISTHEAKKLFSHKRNLRTSLHIV</sequence>
<organism evidence="1 2">
    <name type="scientific">Plasmodium inui San Antonio 1</name>
    <dbReference type="NCBI Taxonomy" id="1237626"/>
    <lineage>
        <taxon>Eukaryota</taxon>
        <taxon>Sar</taxon>
        <taxon>Alveolata</taxon>
        <taxon>Apicomplexa</taxon>
        <taxon>Aconoidasida</taxon>
        <taxon>Haemosporida</taxon>
        <taxon>Plasmodiidae</taxon>
        <taxon>Plasmodium</taxon>
        <taxon>Plasmodium (Plasmodium)</taxon>
    </lineage>
</organism>
<name>W6ZXT0_9APIC</name>
<keyword evidence="2" id="KW-1185">Reference proteome</keyword>
<proteinExistence type="predicted"/>
<dbReference type="Proteomes" id="UP000030640">
    <property type="component" value="Unassembled WGS sequence"/>
</dbReference>
<accession>W6ZXT0</accession>
<reference evidence="1 2" key="1">
    <citation type="submission" date="2013-02" db="EMBL/GenBank/DDBJ databases">
        <title>The Genome Sequence of Plasmodium inui San Antonio 1.</title>
        <authorList>
            <consortium name="The Broad Institute Genome Sequencing Platform"/>
            <consortium name="The Broad Institute Genome Sequencing Center for Infectious Disease"/>
            <person name="Neafsey D."/>
            <person name="Cheeseman I."/>
            <person name="Volkman S."/>
            <person name="Adams J."/>
            <person name="Walker B."/>
            <person name="Young S.K."/>
            <person name="Zeng Q."/>
            <person name="Gargeya S."/>
            <person name="Fitzgerald M."/>
            <person name="Haas B."/>
            <person name="Abouelleil A."/>
            <person name="Alvarado L."/>
            <person name="Arachchi H.M."/>
            <person name="Berlin A.M."/>
            <person name="Chapman S.B."/>
            <person name="Dewar J."/>
            <person name="Goldberg J."/>
            <person name="Griggs A."/>
            <person name="Gujja S."/>
            <person name="Hansen M."/>
            <person name="Howarth C."/>
            <person name="Imamovic A."/>
            <person name="Larimer J."/>
            <person name="McCowan C."/>
            <person name="Murphy C."/>
            <person name="Neiman D."/>
            <person name="Pearson M."/>
            <person name="Priest M."/>
            <person name="Roberts A."/>
            <person name="Saif S."/>
            <person name="Shea T."/>
            <person name="Sisk P."/>
            <person name="Sykes S."/>
            <person name="Wortman J."/>
            <person name="Nusbaum C."/>
            <person name="Birren B."/>
        </authorList>
    </citation>
    <scope>NUCLEOTIDE SEQUENCE [LARGE SCALE GENOMIC DNA]</scope>
    <source>
        <strain evidence="1 2">San Antonio 1</strain>
    </source>
</reference>